<reference evidence="2" key="1">
    <citation type="submission" date="2017-07" db="EMBL/GenBank/DDBJ databases">
        <title>Taro Niue Genome Assembly and Annotation.</title>
        <authorList>
            <person name="Atibalentja N."/>
            <person name="Keating K."/>
            <person name="Fields C.J."/>
        </authorList>
    </citation>
    <scope>NUCLEOTIDE SEQUENCE</scope>
    <source>
        <strain evidence="2">Niue_2</strain>
        <tissue evidence="2">Leaf</tissue>
    </source>
</reference>
<comment type="caution">
    <text evidence="2">The sequence shown here is derived from an EMBL/GenBank/DDBJ whole genome shotgun (WGS) entry which is preliminary data.</text>
</comment>
<protein>
    <submittedName>
        <fullName evidence="2">Uncharacterized protein</fullName>
    </submittedName>
</protein>
<sequence length="81" mass="8075">MVHGARSGSNYGRRMSSGRGFSAASAFGHSSVPPPIAAGSGQFTPPPPTVPASGPSSVPPPLVAGSGQFTPRPSRVPGMYI</sequence>
<gene>
    <name evidence="2" type="ORF">Taro_022616</name>
</gene>
<dbReference type="AlphaFoldDB" id="A0A843V1U3"/>
<feature type="compositionally biased region" description="Low complexity" evidence="1">
    <location>
        <begin position="12"/>
        <end position="31"/>
    </location>
</feature>
<evidence type="ECO:0000313" key="2">
    <source>
        <dbReference type="EMBL" id="MQL90041.1"/>
    </source>
</evidence>
<dbReference type="Proteomes" id="UP000652761">
    <property type="component" value="Unassembled WGS sequence"/>
</dbReference>
<evidence type="ECO:0000256" key="1">
    <source>
        <dbReference type="SAM" id="MobiDB-lite"/>
    </source>
</evidence>
<feature type="region of interest" description="Disordered" evidence="1">
    <location>
        <begin position="1"/>
        <end position="81"/>
    </location>
</feature>
<dbReference type="EMBL" id="NMUH01001203">
    <property type="protein sequence ID" value="MQL90041.1"/>
    <property type="molecule type" value="Genomic_DNA"/>
</dbReference>
<accession>A0A843V1U3</accession>
<proteinExistence type="predicted"/>
<keyword evidence="3" id="KW-1185">Reference proteome</keyword>
<organism evidence="2 3">
    <name type="scientific">Colocasia esculenta</name>
    <name type="common">Wild taro</name>
    <name type="synonym">Arum esculentum</name>
    <dbReference type="NCBI Taxonomy" id="4460"/>
    <lineage>
        <taxon>Eukaryota</taxon>
        <taxon>Viridiplantae</taxon>
        <taxon>Streptophyta</taxon>
        <taxon>Embryophyta</taxon>
        <taxon>Tracheophyta</taxon>
        <taxon>Spermatophyta</taxon>
        <taxon>Magnoliopsida</taxon>
        <taxon>Liliopsida</taxon>
        <taxon>Araceae</taxon>
        <taxon>Aroideae</taxon>
        <taxon>Colocasieae</taxon>
        <taxon>Colocasia</taxon>
    </lineage>
</organism>
<name>A0A843V1U3_COLES</name>
<evidence type="ECO:0000313" key="3">
    <source>
        <dbReference type="Proteomes" id="UP000652761"/>
    </source>
</evidence>